<sequence>MNTRLINEAKVMMESAYSEKITSLIEWLQGNNSDLDKVKAELEELIPKDEFATECEAVLTYQDAVLEMPGQLKAREWQLRQTYCSTTFQSLPTRPPQTPEDRTPRNDIKLLTLQLQTFDGQLYHVFVFGAVRTTAEENKHLTKGEKFKYLKTLLEGDAAAAISRLQATAECYDDANKILRSRFGDNQHIVQHHLRRLRTLQAVDSSEDLYNLRKLLDYVQCHIRGLKGLNVSPASYANMMTHILLKALPTDIVVVYYQKKPTEGHNCLRQTMQSRDNSMIHHRQPQPKEITRTPEVSSRGS</sequence>
<organism evidence="2 3">
    <name type="scientific">Rhipicephalus microplus</name>
    <name type="common">Cattle tick</name>
    <name type="synonym">Boophilus microplus</name>
    <dbReference type="NCBI Taxonomy" id="6941"/>
    <lineage>
        <taxon>Eukaryota</taxon>
        <taxon>Metazoa</taxon>
        <taxon>Ecdysozoa</taxon>
        <taxon>Arthropoda</taxon>
        <taxon>Chelicerata</taxon>
        <taxon>Arachnida</taxon>
        <taxon>Acari</taxon>
        <taxon>Parasitiformes</taxon>
        <taxon>Ixodida</taxon>
        <taxon>Ixodoidea</taxon>
        <taxon>Ixodidae</taxon>
        <taxon>Rhipicephalinae</taxon>
        <taxon>Rhipicephalus</taxon>
        <taxon>Boophilus</taxon>
    </lineage>
</organism>
<dbReference type="AlphaFoldDB" id="A0A9J6D7W7"/>
<protein>
    <submittedName>
        <fullName evidence="2">Uncharacterized protein</fullName>
    </submittedName>
</protein>
<dbReference type="Pfam" id="PF03564">
    <property type="entry name" value="DUF1759"/>
    <property type="match status" value="1"/>
</dbReference>
<dbReference type="VEuPathDB" id="VectorBase:LOC119179403"/>
<evidence type="ECO:0000313" key="2">
    <source>
        <dbReference type="EMBL" id="KAH8009879.1"/>
    </source>
</evidence>
<keyword evidence="3" id="KW-1185">Reference proteome</keyword>
<gene>
    <name evidence="2" type="ORF">HPB51_021677</name>
</gene>
<evidence type="ECO:0000256" key="1">
    <source>
        <dbReference type="SAM" id="MobiDB-lite"/>
    </source>
</evidence>
<proteinExistence type="predicted"/>
<evidence type="ECO:0000313" key="3">
    <source>
        <dbReference type="Proteomes" id="UP000821866"/>
    </source>
</evidence>
<dbReference type="EMBL" id="JABSTU010000011">
    <property type="protein sequence ID" value="KAH8009879.1"/>
    <property type="molecule type" value="Genomic_DNA"/>
</dbReference>
<dbReference type="InterPro" id="IPR005312">
    <property type="entry name" value="DUF1759"/>
</dbReference>
<name>A0A9J6D7W7_RHIMP</name>
<accession>A0A9J6D7W7</accession>
<dbReference type="Proteomes" id="UP000821866">
    <property type="component" value="Chromosome 9"/>
</dbReference>
<comment type="caution">
    <text evidence="2">The sequence shown here is derived from an EMBL/GenBank/DDBJ whole genome shotgun (WGS) entry which is preliminary data.</text>
</comment>
<feature type="region of interest" description="Disordered" evidence="1">
    <location>
        <begin position="277"/>
        <end position="301"/>
    </location>
</feature>
<reference evidence="2" key="1">
    <citation type="journal article" date="2020" name="Cell">
        <title>Large-Scale Comparative Analyses of Tick Genomes Elucidate Their Genetic Diversity and Vector Capacities.</title>
        <authorList>
            <consortium name="Tick Genome and Microbiome Consortium (TIGMIC)"/>
            <person name="Jia N."/>
            <person name="Wang J."/>
            <person name="Shi W."/>
            <person name="Du L."/>
            <person name="Sun Y."/>
            <person name="Zhan W."/>
            <person name="Jiang J.F."/>
            <person name="Wang Q."/>
            <person name="Zhang B."/>
            <person name="Ji P."/>
            <person name="Bell-Sakyi L."/>
            <person name="Cui X.M."/>
            <person name="Yuan T.T."/>
            <person name="Jiang B.G."/>
            <person name="Yang W.F."/>
            <person name="Lam T.T."/>
            <person name="Chang Q.C."/>
            <person name="Ding S.J."/>
            <person name="Wang X.J."/>
            <person name="Zhu J.G."/>
            <person name="Ruan X.D."/>
            <person name="Zhao L."/>
            <person name="Wei J.T."/>
            <person name="Ye R.Z."/>
            <person name="Que T.C."/>
            <person name="Du C.H."/>
            <person name="Zhou Y.H."/>
            <person name="Cheng J.X."/>
            <person name="Dai P.F."/>
            <person name="Guo W.B."/>
            <person name="Han X.H."/>
            <person name="Huang E.J."/>
            <person name="Li L.F."/>
            <person name="Wei W."/>
            <person name="Gao Y.C."/>
            <person name="Liu J.Z."/>
            <person name="Shao H.Z."/>
            <person name="Wang X."/>
            <person name="Wang C.C."/>
            <person name="Yang T.C."/>
            <person name="Huo Q.B."/>
            <person name="Li W."/>
            <person name="Chen H.Y."/>
            <person name="Chen S.E."/>
            <person name="Zhou L.G."/>
            <person name="Ni X.B."/>
            <person name="Tian J.H."/>
            <person name="Sheng Y."/>
            <person name="Liu T."/>
            <person name="Pan Y.S."/>
            <person name="Xia L.Y."/>
            <person name="Li J."/>
            <person name="Zhao F."/>
            <person name="Cao W.C."/>
        </authorList>
    </citation>
    <scope>NUCLEOTIDE SEQUENCE</scope>
    <source>
        <strain evidence="2">Rmic-2018</strain>
    </source>
</reference>
<reference evidence="2" key="2">
    <citation type="submission" date="2021-09" db="EMBL/GenBank/DDBJ databases">
        <authorList>
            <person name="Jia N."/>
            <person name="Wang J."/>
            <person name="Shi W."/>
            <person name="Du L."/>
            <person name="Sun Y."/>
            <person name="Zhan W."/>
            <person name="Jiang J."/>
            <person name="Wang Q."/>
            <person name="Zhang B."/>
            <person name="Ji P."/>
            <person name="Sakyi L.B."/>
            <person name="Cui X."/>
            <person name="Yuan T."/>
            <person name="Jiang B."/>
            <person name="Yang W."/>
            <person name="Lam T.T.-Y."/>
            <person name="Chang Q."/>
            <person name="Ding S."/>
            <person name="Wang X."/>
            <person name="Zhu J."/>
            <person name="Ruan X."/>
            <person name="Zhao L."/>
            <person name="Wei J."/>
            <person name="Que T."/>
            <person name="Du C."/>
            <person name="Cheng J."/>
            <person name="Dai P."/>
            <person name="Han X."/>
            <person name="Huang E."/>
            <person name="Gao Y."/>
            <person name="Liu J."/>
            <person name="Shao H."/>
            <person name="Ye R."/>
            <person name="Li L."/>
            <person name="Wei W."/>
            <person name="Wang X."/>
            <person name="Wang C."/>
            <person name="Huo Q."/>
            <person name="Li W."/>
            <person name="Guo W."/>
            <person name="Chen H."/>
            <person name="Chen S."/>
            <person name="Zhou L."/>
            <person name="Zhou L."/>
            <person name="Ni X."/>
            <person name="Tian J."/>
            <person name="Zhou Y."/>
            <person name="Sheng Y."/>
            <person name="Liu T."/>
            <person name="Pan Y."/>
            <person name="Xia L."/>
            <person name="Li J."/>
            <person name="Zhao F."/>
            <person name="Cao W."/>
        </authorList>
    </citation>
    <scope>NUCLEOTIDE SEQUENCE</scope>
    <source>
        <strain evidence="2">Rmic-2018</strain>
        <tissue evidence="2">Larvae</tissue>
    </source>
</reference>